<dbReference type="AlphaFoldDB" id="A0A0D0J816"/>
<gene>
    <name evidence="1" type="ORF">RU07_14535</name>
</gene>
<dbReference type="NCBIfam" id="TIGR02216">
    <property type="entry name" value="phage_TIGR02216"/>
    <property type="match status" value="1"/>
</dbReference>
<organism evidence="1 2">
    <name type="scientific">Agrobacterium tumefaciens</name>
    <dbReference type="NCBI Taxonomy" id="358"/>
    <lineage>
        <taxon>Bacteria</taxon>
        <taxon>Pseudomonadati</taxon>
        <taxon>Pseudomonadota</taxon>
        <taxon>Alphaproteobacteria</taxon>
        <taxon>Hyphomicrobiales</taxon>
        <taxon>Rhizobiaceae</taxon>
        <taxon>Rhizobium/Agrobacterium group</taxon>
        <taxon>Agrobacterium</taxon>
        <taxon>Agrobacterium tumefaciens complex</taxon>
    </lineage>
</organism>
<comment type="caution">
    <text evidence="1">The sequence shown here is derived from an EMBL/GenBank/DDBJ whole genome shotgun (WGS) entry which is preliminary data.</text>
</comment>
<dbReference type="InterPro" id="IPR019056">
    <property type="entry name" value="Phage_TAC_6"/>
</dbReference>
<evidence type="ECO:0000313" key="2">
    <source>
        <dbReference type="Proteomes" id="UP000035017"/>
    </source>
</evidence>
<dbReference type="Pfam" id="PF09550">
    <property type="entry name" value="Phage_TAC_6"/>
    <property type="match status" value="1"/>
</dbReference>
<evidence type="ECO:0008006" key="3">
    <source>
        <dbReference type="Google" id="ProtNLM"/>
    </source>
</evidence>
<accession>A0A0D0J816</accession>
<reference evidence="1 2" key="1">
    <citation type="submission" date="2014-12" db="EMBL/GenBank/DDBJ databases">
        <title>16Stimator: statistical estimation of ribosomal gene copy numbers from draft genome assemblies.</title>
        <authorList>
            <person name="Perisin M.A."/>
            <person name="Vetter M."/>
            <person name="Gilbert J.A."/>
            <person name="Bergelson J."/>
        </authorList>
    </citation>
    <scope>NUCLEOTIDE SEQUENCE [LARGE SCALE GENOMIC DNA]</scope>
    <source>
        <strain evidence="1 2">MEJ076</strain>
    </source>
</reference>
<dbReference type="InterPro" id="IPR011739">
    <property type="entry name" value="GTA_rcc01693"/>
</dbReference>
<protein>
    <recommendedName>
        <fullName evidence="3">Phage tail assembly chaperone</fullName>
    </recommendedName>
</protein>
<proteinExistence type="predicted"/>
<dbReference type="EMBL" id="JXQV01000012">
    <property type="protein sequence ID" value="KIQ01945.1"/>
    <property type="molecule type" value="Genomic_DNA"/>
</dbReference>
<dbReference type="Proteomes" id="UP000035017">
    <property type="component" value="Unassembled WGS sequence"/>
</dbReference>
<evidence type="ECO:0000313" key="1">
    <source>
        <dbReference type="EMBL" id="KIQ01945.1"/>
    </source>
</evidence>
<name>A0A0D0J816_AGRTU</name>
<dbReference type="OrthoDB" id="7582980at2"/>
<sequence>MKAAAGEGPAQDTRPFPWDEVIHAGLSLLRLSPDIFWALTPLEFFAMTGGLRRQAQALDRQRLEGLMRQFPDG</sequence>